<dbReference type="Proteomes" id="UP000505306">
    <property type="component" value="Chromosome"/>
</dbReference>
<dbReference type="SUPFAM" id="SSF50952">
    <property type="entry name" value="Soluble quinoprotein glucose dehydrogenase"/>
    <property type="match status" value="1"/>
</dbReference>
<dbReference type="EMBL" id="CP049057">
    <property type="protein sequence ID" value="QIE58078.1"/>
    <property type="molecule type" value="Genomic_DNA"/>
</dbReference>
<dbReference type="PROSITE" id="PS51257">
    <property type="entry name" value="PROKAR_LIPOPROTEIN"/>
    <property type="match status" value="1"/>
</dbReference>
<dbReference type="InterPro" id="IPR011042">
    <property type="entry name" value="6-blade_b-propeller_TolB-like"/>
</dbReference>
<evidence type="ECO:0000259" key="1">
    <source>
        <dbReference type="Pfam" id="PF07995"/>
    </source>
</evidence>
<evidence type="ECO:0000313" key="2">
    <source>
        <dbReference type="EMBL" id="QIE58078.1"/>
    </source>
</evidence>
<dbReference type="Gene3D" id="2.120.10.30">
    <property type="entry name" value="TolB, C-terminal domain"/>
    <property type="match status" value="1"/>
</dbReference>
<sequence>MKIHGLWLCCLIIFIGCNAPKKKEDVALSEAPKRTYSTVKVVDNLSNPWGMTWLPDGSMLITEKSGDLIHFKNGQKINIANVPDVYNRGQGGLLDIELHPNYAENGWIYFTYASQDGDGKGGNTKLSRAKLENDALVQLEDLYKATPNTTRGQHFGSRIEFDTEGFLYFSIGERGNRDVNPQDITRDGGKIYRLNDDGTVPKDNPFVGKEGIDAIYTYGNRNPQGMALHPTTAKVWIHEHGPKGGDEINIIEKGANYGWPVISYGVNYSGSSFTEITEKEGMKQPVYYWVPSIAPCGMDFVTSDIYPDWKGHLLVGSLKFNYVELVKLKGDKVIDREKIAEGIGRVRNVKEAPDGYIYIAVEGDGIYKVVPN</sequence>
<accession>A0A6G6GHQ4</accession>
<protein>
    <submittedName>
        <fullName evidence="2">PQQ-dependent sugar dehydrogenase</fullName>
    </submittedName>
</protein>
<organism evidence="2 3">
    <name type="scientific">Rasiella rasia</name>
    <dbReference type="NCBI Taxonomy" id="2744027"/>
    <lineage>
        <taxon>Bacteria</taxon>
        <taxon>Pseudomonadati</taxon>
        <taxon>Bacteroidota</taxon>
        <taxon>Flavobacteriia</taxon>
        <taxon>Flavobacteriales</taxon>
        <taxon>Flavobacteriaceae</taxon>
        <taxon>Rasiella</taxon>
    </lineage>
</organism>
<gene>
    <name evidence="2" type="ORF">G5B37_00395</name>
</gene>
<dbReference type="RefSeq" id="WP_164678076.1">
    <property type="nucleotide sequence ID" value="NZ_CP049057.1"/>
</dbReference>
<dbReference type="InterPro" id="IPR011041">
    <property type="entry name" value="Quinoprot_gluc/sorb_DH_b-prop"/>
</dbReference>
<dbReference type="AlphaFoldDB" id="A0A6G6GHQ4"/>
<feature type="domain" description="Glucose/Sorbosone dehydrogenase" evidence="1">
    <location>
        <begin position="45"/>
        <end position="364"/>
    </location>
</feature>
<dbReference type="Pfam" id="PF07995">
    <property type="entry name" value="GSDH"/>
    <property type="match status" value="1"/>
</dbReference>
<name>A0A6G6GHQ4_9FLAO</name>
<dbReference type="PANTHER" id="PTHR19328:SF75">
    <property type="entry name" value="ALDOSE SUGAR DEHYDROGENASE YLII"/>
    <property type="match status" value="1"/>
</dbReference>
<dbReference type="InterPro" id="IPR012938">
    <property type="entry name" value="Glc/Sorbosone_DH"/>
</dbReference>
<evidence type="ECO:0000313" key="3">
    <source>
        <dbReference type="Proteomes" id="UP000505306"/>
    </source>
</evidence>
<proteinExistence type="predicted"/>
<dbReference type="PANTHER" id="PTHR19328">
    <property type="entry name" value="HEDGEHOG-INTERACTING PROTEIN"/>
    <property type="match status" value="1"/>
</dbReference>
<keyword evidence="3" id="KW-1185">Reference proteome</keyword>
<reference evidence="2 3" key="1">
    <citation type="submission" date="2020-02" db="EMBL/GenBank/DDBJ databases">
        <title>Complete genome sequence of Flavobacteriaceae bacterium.</title>
        <authorList>
            <person name="Kim S.-J."/>
            <person name="Kim Y.-S."/>
            <person name="Kim K.-H."/>
        </authorList>
    </citation>
    <scope>NUCLEOTIDE SEQUENCE [LARGE SCALE GENOMIC DNA]</scope>
    <source>
        <strain evidence="2 3">RR4-40</strain>
    </source>
</reference>
<dbReference type="KEGG" id="mgel:G5B37_00395"/>